<keyword evidence="5" id="KW-0055">Arginine biosynthesis</keyword>
<dbReference type="Gene3D" id="3.90.1150.10">
    <property type="entry name" value="Aspartate Aminotransferase, domain 1"/>
    <property type="match status" value="1"/>
</dbReference>
<organism evidence="7 8">
    <name type="scientific">Suttonella ornithocola</name>
    <dbReference type="NCBI Taxonomy" id="279832"/>
    <lineage>
        <taxon>Bacteria</taxon>
        <taxon>Pseudomonadati</taxon>
        <taxon>Pseudomonadota</taxon>
        <taxon>Gammaproteobacteria</taxon>
        <taxon>Cardiobacteriales</taxon>
        <taxon>Cardiobacteriaceae</taxon>
        <taxon>Suttonella</taxon>
    </lineage>
</organism>
<comment type="subcellular location">
    <subcellularLocation>
        <location evidence="5">Cytoplasm</location>
    </subcellularLocation>
</comment>
<dbReference type="UniPathway" id="UPA00068">
    <property type="reaction ID" value="UER00109"/>
</dbReference>
<evidence type="ECO:0000256" key="3">
    <source>
        <dbReference type="ARBA" id="ARBA00022679"/>
    </source>
</evidence>
<dbReference type="InterPro" id="IPR015422">
    <property type="entry name" value="PyrdxlP-dep_Trfase_small"/>
</dbReference>
<keyword evidence="2 5" id="KW-0028">Amino-acid biosynthesis</keyword>
<comment type="catalytic activity">
    <reaction evidence="5">
        <text>N(2)-acetyl-L-ornithine + 2-oxoglutarate = N-acetyl-L-glutamate 5-semialdehyde + L-glutamate</text>
        <dbReference type="Rhea" id="RHEA:18049"/>
        <dbReference type="ChEBI" id="CHEBI:16810"/>
        <dbReference type="ChEBI" id="CHEBI:29123"/>
        <dbReference type="ChEBI" id="CHEBI:29985"/>
        <dbReference type="ChEBI" id="CHEBI:57805"/>
        <dbReference type="EC" id="2.6.1.11"/>
    </reaction>
</comment>
<name>A0A380MXG5_9GAMM</name>
<dbReference type="GO" id="GO:0042802">
    <property type="term" value="F:identical protein binding"/>
    <property type="evidence" value="ECO:0007669"/>
    <property type="project" value="TreeGrafter"/>
</dbReference>
<evidence type="ECO:0000256" key="6">
    <source>
        <dbReference type="SAM" id="MobiDB-lite"/>
    </source>
</evidence>
<dbReference type="PROSITE" id="PS00600">
    <property type="entry name" value="AA_TRANSFER_CLASS_3"/>
    <property type="match status" value="1"/>
</dbReference>
<dbReference type="GO" id="GO:0006526">
    <property type="term" value="P:L-arginine biosynthetic process"/>
    <property type="evidence" value="ECO:0007669"/>
    <property type="project" value="UniProtKB-UniRule"/>
</dbReference>
<dbReference type="SUPFAM" id="SSF53383">
    <property type="entry name" value="PLP-dependent transferases"/>
    <property type="match status" value="1"/>
</dbReference>
<dbReference type="InterPro" id="IPR004636">
    <property type="entry name" value="AcOrn/SuccOrn_fam"/>
</dbReference>
<dbReference type="InterPro" id="IPR050103">
    <property type="entry name" value="Class-III_PLP-dep_AT"/>
</dbReference>
<dbReference type="CDD" id="cd00610">
    <property type="entry name" value="OAT_like"/>
    <property type="match status" value="1"/>
</dbReference>
<dbReference type="FunFam" id="3.40.640.10:FF:000004">
    <property type="entry name" value="Acetylornithine aminotransferase"/>
    <property type="match status" value="1"/>
</dbReference>
<evidence type="ECO:0000256" key="1">
    <source>
        <dbReference type="ARBA" id="ARBA00022576"/>
    </source>
</evidence>
<protein>
    <recommendedName>
        <fullName evidence="5">Acetylornithine aminotransferase</fullName>
        <shortName evidence="5">ACOAT</shortName>
        <ecNumber evidence="5">2.6.1.11</ecNumber>
    </recommendedName>
</protein>
<keyword evidence="8" id="KW-1185">Reference proteome</keyword>
<evidence type="ECO:0000313" key="7">
    <source>
        <dbReference type="EMBL" id="SUO96972.1"/>
    </source>
</evidence>
<dbReference type="GO" id="GO:0005737">
    <property type="term" value="C:cytoplasm"/>
    <property type="evidence" value="ECO:0007669"/>
    <property type="project" value="UniProtKB-SubCell"/>
</dbReference>
<feature type="binding site" evidence="5">
    <location>
        <position position="149"/>
    </location>
    <ligand>
        <name>pyridoxal 5'-phosphate</name>
        <dbReference type="ChEBI" id="CHEBI:597326"/>
    </ligand>
</feature>
<evidence type="ECO:0000256" key="4">
    <source>
        <dbReference type="ARBA" id="ARBA00022898"/>
    </source>
</evidence>
<feature type="binding site" evidence="5">
    <location>
        <position position="293"/>
    </location>
    <ligand>
        <name>pyridoxal 5'-phosphate</name>
        <dbReference type="ChEBI" id="CHEBI:597326"/>
    </ligand>
</feature>
<dbReference type="InterPro" id="IPR015421">
    <property type="entry name" value="PyrdxlP-dep_Trfase_major"/>
</dbReference>
<feature type="modified residue" description="N6-(pyridoxal phosphate)lysine" evidence="5">
    <location>
        <position position="264"/>
    </location>
</feature>
<dbReference type="PIRSF" id="PIRSF000521">
    <property type="entry name" value="Transaminase_4ab_Lys_Orn"/>
    <property type="match status" value="1"/>
</dbReference>
<feature type="binding site" evidence="5">
    <location>
        <position position="292"/>
    </location>
    <ligand>
        <name>N(2)-acetyl-L-ornithine</name>
        <dbReference type="ChEBI" id="CHEBI:57805"/>
    </ligand>
</feature>
<reference evidence="7 8" key="1">
    <citation type="submission" date="2018-06" db="EMBL/GenBank/DDBJ databases">
        <authorList>
            <consortium name="Pathogen Informatics"/>
            <person name="Doyle S."/>
        </authorList>
    </citation>
    <scope>NUCLEOTIDE SEQUENCE [LARGE SCALE GENOMIC DNA]</scope>
    <source>
        <strain evidence="7 8">NCTC13337</strain>
    </source>
</reference>
<dbReference type="InterPro" id="IPR049704">
    <property type="entry name" value="Aminotrans_3_PPA_site"/>
</dbReference>
<dbReference type="EC" id="2.6.1.11" evidence="5"/>
<evidence type="ECO:0000313" key="8">
    <source>
        <dbReference type="Proteomes" id="UP000254601"/>
    </source>
</evidence>
<comment type="subunit">
    <text evidence="5">Homodimer.</text>
</comment>
<comment type="pathway">
    <text evidence="5">Amino-acid biosynthesis; L-arginine biosynthesis; N(2)-acetyl-L-ornithine from L-glutamate: step 4/4.</text>
</comment>
<accession>A0A380MXG5</accession>
<keyword evidence="3 5" id="KW-0808">Transferase</keyword>
<comment type="cofactor">
    <cofactor evidence="5">
        <name>pyridoxal 5'-phosphate</name>
        <dbReference type="ChEBI" id="CHEBI:597326"/>
    </cofactor>
    <text evidence="5">Binds 1 pyridoxal phosphate per subunit.</text>
</comment>
<feature type="binding site" evidence="5">
    <location>
        <begin position="235"/>
        <end position="238"/>
    </location>
    <ligand>
        <name>pyridoxal 5'-phosphate</name>
        <dbReference type="ChEBI" id="CHEBI:597326"/>
    </ligand>
</feature>
<dbReference type="InterPro" id="IPR015424">
    <property type="entry name" value="PyrdxlP-dep_Trfase"/>
</dbReference>
<sequence>MIEPIMTPNTPLHPSDISEPNQPNALMNNYARLPIAFTRGEGIYLYDEQNNQYIDALSGIAVCGLGHAHPELAETLATQAYQLWHTSNLFEIPAQTQAANTLATLSQMDKVIFCNSGTEANEAALKLTRLHARAKGIEYPAVISFYGGFHGRTFGSMAATANPKIRQHFEPQLSEFIHLPFNDIKAVEAQRYRTNVVAVLLECVQGEGGIHPATVPYIQAIRQICDEQGWLLICDEVQVGFGRSGKWFGYQHYNILPDIITLAKGLGNGIPVGVCLAKGKVADYFQPGYHGSTFAGSPLVMTVVNKVLEIYQRENIPENATKMGEYLQAQLNEKIGKLPIVKDIRGLGLMIGIELSEPVPQLVTKALENKLIINVTAQKVIRLLPPLVLTQTEADEIINRLAEVLSKC</sequence>
<comment type="similarity">
    <text evidence="5">Belongs to the class-III pyridoxal-phosphate-dependent aminotransferase family. ArgD subfamily.</text>
</comment>
<dbReference type="PANTHER" id="PTHR11986">
    <property type="entry name" value="AMINOTRANSFERASE CLASS III"/>
    <property type="match status" value="1"/>
</dbReference>
<feature type="region of interest" description="Disordered" evidence="6">
    <location>
        <begin position="1"/>
        <end position="21"/>
    </location>
</feature>
<dbReference type="Pfam" id="PF00202">
    <property type="entry name" value="Aminotran_3"/>
    <property type="match status" value="1"/>
</dbReference>
<comment type="miscellaneous">
    <text evidence="5">May also have succinyldiaminopimelate aminotransferase activity, thus carrying out the corresponding step in lysine biosynthesis.</text>
</comment>
<keyword evidence="1 5" id="KW-0032">Aminotransferase</keyword>
<keyword evidence="5" id="KW-0963">Cytoplasm</keyword>
<feature type="compositionally biased region" description="Polar residues" evidence="6">
    <location>
        <begin position="7"/>
        <end position="21"/>
    </location>
</feature>
<evidence type="ECO:0000256" key="2">
    <source>
        <dbReference type="ARBA" id="ARBA00022605"/>
    </source>
</evidence>
<dbReference type="Gene3D" id="3.40.640.10">
    <property type="entry name" value="Type I PLP-dependent aspartate aminotransferase-like (Major domain)"/>
    <property type="match status" value="1"/>
</dbReference>
<dbReference type="GO" id="GO:0030170">
    <property type="term" value="F:pyridoxal phosphate binding"/>
    <property type="evidence" value="ECO:0007669"/>
    <property type="project" value="InterPro"/>
</dbReference>
<dbReference type="AlphaFoldDB" id="A0A380MXG5"/>
<feature type="binding site" evidence="5">
    <location>
        <begin position="117"/>
        <end position="118"/>
    </location>
    <ligand>
        <name>pyridoxal 5'-phosphate</name>
        <dbReference type="ChEBI" id="CHEBI:597326"/>
    </ligand>
</feature>
<dbReference type="EMBL" id="UHIC01000001">
    <property type="protein sequence ID" value="SUO96972.1"/>
    <property type="molecule type" value="Genomic_DNA"/>
</dbReference>
<dbReference type="NCBIfam" id="NF002325">
    <property type="entry name" value="PRK01278.1"/>
    <property type="match status" value="1"/>
</dbReference>
<dbReference type="Proteomes" id="UP000254601">
    <property type="component" value="Unassembled WGS sequence"/>
</dbReference>
<dbReference type="PANTHER" id="PTHR11986:SF79">
    <property type="entry name" value="ACETYLORNITHINE AMINOTRANSFERASE, MITOCHONDRIAL"/>
    <property type="match status" value="1"/>
</dbReference>
<dbReference type="GO" id="GO:0003992">
    <property type="term" value="F:N2-acetyl-L-ornithine:2-oxoglutarate 5-aminotransferase activity"/>
    <property type="evidence" value="ECO:0007669"/>
    <property type="project" value="UniProtKB-UniRule"/>
</dbReference>
<proteinExistence type="inferred from homology"/>
<evidence type="ECO:0000256" key="5">
    <source>
        <dbReference type="HAMAP-Rule" id="MF_01107"/>
    </source>
</evidence>
<keyword evidence="4 5" id="KW-0663">Pyridoxal phosphate</keyword>
<dbReference type="NCBIfam" id="TIGR00707">
    <property type="entry name" value="argD"/>
    <property type="match status" value="1"/>
</dbReference>
<gene>
    <name evidence="5 7" type="primary">argD</name>
    <name evidence="7" type="ORF">NCTC13337_02106</name>
</gene>
<feature type="binding site" evidence="5">
    <location>
        <position position="152"/>
    </location>
    <ligand>
        <name>N(2)-acetyl-L-ornithine</name>
        <dbReference type="ChEBI" id="CHEBI:57805"/>
    </ligand>
</feature>
<dbReference type="InterPro" id="IPR005814">
    <property type="entry name" value="Aminotrans_3"/>
</dbReference>
<dbReference type="HAMAP" id="MF_01107">
    <property type="entry name" value="ArgD_aminotrans_3"/>
    <property type="match status" value="1"/>
</dbReference>